<keyword evidence="5" id="KW-1185">Reference proteome</keyword>
<dbReference type="STRING" id="1036611.A0A1L9PX62"/>
<keyword evidence="1" id="KW-0521">NADP</keyword>
<dbReference type="EMBL" id="KV878134">
    <property type="protein sequence ID" value="OJJ06107.1"/>
    <property type="molecule type" value="Genomic_DNA"/>
</dbReference>
<evidence type="ECO:0000313" key="5">
    <source>
        <dbReference type="Proteomes" id="UP000184073"/>
    </source>
</evidence>
<dbReference type="CDD" id="cd05259">
    <property type="entry name" value="PCBER_SDR_a"/>
    <property type="match status" value="1"/>
</dbReference>
<dbReference type="AlphaFoldDB" id="A0A1L9PX62"/>
<dbReference type="Pfam" id="PF05368">
    <property type="entry name" value="NmrA"/>
    <property type="match status" value="1"/>
</dbReference>
<dbReference type="InterPro" id="IPR045312">
    <property type="entry name" value="PCBER-like"/>
</dbReference>
<dbReference type="PANTHER" id="PTHR47706">
    <property type="entry name" value="NMRA-LIKE FAMILY PROTEIN"/>
    <property type="match status" value="1"/>
</dbReference>
<evidence type="ECO:0000259" key="3">
    <source>
        <dbReference type="Pfam" id="PF05368"/>
    </source>
</evidence>
<evidence type="ECO:0000256" key="2">
    <source>
        <dbReference type="ARBA" id="ARBA00023002"/>
    </source>
</evidence>
<dbReference type="RefSeq" id="XP_040671869.1">
    <property type="nucleotide sequence ID" value="XM_040813313.1"/>
</dbReference>
<accession>A0A1L9PX62</accession>
<evidence type="ECO:0000256" key="1">
    <source>
        <dbReference type="ARBA" id="ARBA00022857"/>
    </source>
</evidence>
<dbReference type="VEuPathDB" id="FungiDB:ASPVEDRAFT_45521"/>
<dbReference type="InterPro" id="IPR051609">
    <property type="entry name" value="NmrA/Isoflavone_reductase-like"/>
</dbReference>
<dbReference type="Proteomes" id="UP000184073">
    <property type="component" value="Unassembled WGS sequence"/>
</dbReference>
<dbReference type="InterPro" id="IPR036291">
    <property type="entry name" value="NAD(P)-bd_dom_sf"/>
</dbReference>
<dbReference type="Gene3D" id="3.90.25.10">
    <property type="entry name" value="UDP-galactose 4-epimerase, domain 1"/>
    <property type="match status" value="1"/>
</dbReference>
<feature type="domain" description="NmrA-like" evidence="3">
    <location>
        <begin position="19"/>
        <end position="123"/>
    </location>
</feature>
<protein>
    <recommendedName>
        <fullName evidence="3">NmrA-like domain-containing protein</fullName>
    </recommendedName>
</protein>
<reference evidence="5" key="1">
    <citation type="journal article" date="2017" name="Genome Biol.">
        <title>Comparative genomics reveals high biological diversity and specific adaptations in the industrially and medically important fungal genus Aspergillus.</title>
        <authorList>
            <person name="de Vries R.P."/>
            <person name="Riley R."/>
            <person name="Wiebenga A."/>
            <person name="Aguilar-Osorio G."/>
            <person name="Amillis S."/>
            <person name="Uchima C.A."/>
            <person name="Anderluh G."/>
            <person name="Asadollahi M."/>
            <person name="Askin M."/>
            <person name="Barry K."/>
            <person name="Battaglia E."/>
            <person name="Bayram O."/>
            <person name="Benocci T."/>
            <person name="Braus-Stromeyer S.A."/>
            <person name="Caldana C."/>
            <person name="Canovas D."/>
            <person name="Cerqueira G.C."/>
            <person name="Chen F."/>
            <person name="Chen W."/>
            <person name="Choi C."/>
            <person name="Clum A."/>
            <person name="Dos Santos R.A."/>
            <person name="Damasio A.R."/>
            <person name="Diallinas G."/>
            <person name="Emri T."/>
            <person name="Fekete E."/>
            <person name="Flipphi M."/>
            <person name="Freyberg S."/>
            <person name="Gallo A."/>
            <person name="Gournas C."/>
            <person name="Habgood R."/>
            <person name="Hainaut M."/>
            <person name="Harispe M.L."/>
            <person name="Henrissat B."/>
            <person name="Hilden K.S."/>
            <person name="Hope R."/>
            <person name="Hossain A."/>
            <person name="Karabika E."/>
            <person name="Karaffa L."/>
            <person name="Karanyi Z."/>
            <person name="Krasevec N."/>
            <person name="Kuo A."/>
            <person name="Kusch H."/>
            <person name="LaButti K."/>
            <person name="Lagendijk E.L."/>
            <person name="Lapidus A."/>
            <person name="Levasseur A."/>
            <person name="Lindquist E."/>
            <person name="Lipzen A."/>
            <person name="Logrieco A.F."/>
            <person name="MacCabe A."/>
            <person name="Maekelae M.R."/>
            <person name="Malavazi I."/>
            <person name="Melin P."/>
            <person name="Meyer V."/>
            <person name="Mielnichuk N."/>
            <person name="Miskei M."/>
            <person name="Molnar A.P."/>
            <person name="Mule G."/>
            <person name="Ngan C.Y."/>
            <person name="Orejas M."/>
            <person name="Orosz E."/>
            <person name="Ouedraogo J.P."/>
            <person name="Overkamp K.M."/>
            <person name="Park H.-S."/>
            <person name="Perrone G."/>
            <person name="Piumi F."/>
            <person name="Punt P.J."/>
            <person name="Ram A.F."/>
            <person name="Ramon A."/>
            <person name="Rauscher S."/>
            <person name="Record E."/>
            <person name="Riano-Pachon D.M."/>
            <person name="Robert V."/>
            <person name="Roehrig J."/>
            <person name="Ruller R."/>
            <person name="Salamov A."/>
            <person name="Salih N.S."/>
            <person name="Samson R.A."/>
            <person name="Sandor E."/>
            <person name="Sanguinetti M."/>
            <person name="Schuetze T."/>
            <person name="Sepcic K."/>
            <person name="Shelest E."/>
            <person name="Sherlock G."/>
            <person name="Sophianopoulou V."/>
            <person name="Squina F.M."/>
            <person name="Sun H."/>
            <person name="Susca A."/>
            <person name="Todd R.B."/>
            <person name="Tsang A."/>
            <person name="Unkles S.E."/>
            <person name="van de Wiele N."/>
            <person name="van Rossen-Uffink D."/>
            <person name="Oliveira J.V."/>
            <person name="Vesth T.C."/>
            <person name="Visser J."/>
            <person name="Yu J.-H."/>
            <person name="Zhou M."/>
            <person name="Andersen M.R."/>
            <person name="Archer D.B."/>
            <person name="Baker S.E."/>
            <person name="Benoit I."/>
            <person name="Brakhage A.A."/>
            <person name="Braus G.H."/>
            <person name="Fischer R."/>
            <person name="Frisvad J.C."/>
            <person name="Goldman G.H."/>
            <person name="Houbraken J."/>
            <person name="Oakley B."/>
            <person name="Pocsi I."/>
            <person name="Scazzocchio C."/>
            <person name="Seiboth B."/>
            <person name="vanKuyk P.A."/>
            <person name="Wortman J."/>
            <person name="Dyer P.S."/>
            <person name="Grigoriev I.V."/>
        </authorList>
    </citation>
    <scope>NUCLEOTIDE SEQUENCE [LARGE SCALE GENOMIC DNA]</scope>
    <source>
        <strain evidence="5">CBS 583.65</strain>
    </source>
</reference>
<dbReference type="GeneID" id="63728824"/>
<proteinExistence type="predicted"/>
<gene>
    <name evidence="4" type="ORF">ASPVEDRAFT_45521</name>
</gene>
<dbReference type="PANTHER" id="PTHR47706:SF7">
    <property type="entry name" value="CIPA-LIKE, PUTATIVE (AFU_ORTHOLOGUE AFUA_1G01630)-RELATED"/>
    <property type="match status" value="1"/>
</dbReference>
<dbReference type="Gene3D" id="3.40.50.720">
    <property type="entry name" value="NAD(P)-binding Rossmann-like Domain"/>
    <property type="match status" value="1"/>
</dbReference>
<sequence>MAQKYAKDQPSGFTNRIERVAIVGAGGSIGKPIAQELLKTGQHTVTALTRTDSTSVLPDGVKVVRVNYDDEDSLVSALEGQQFLIITLAVTASHDTQSKFIRAAARAGVPYVMPNSFGWDVLNQRLAKDIPLAGEAFNTARTQIEAAGVSSWVALVCGFWYEFSLVNGEPWFGFDFKEKKVTFFDDGETKINVSTWEQCGRAVAKLLSLKELPEDENDNELALSNWRNKPVYMDSFEVSQRDMYESWKRITGDTDEDWTRATEPVTERYARGLELLGKADRSGLALAMYSRNFYPTGDGNHGRNHALVNDLLGLPKEDLDARTVVAKDLLDRGYSYFGNRL</sequence>
<dbReference type="SUPFAM" id="SSF51735">
    <property type="entry name" value="NAD(P)-binding Rossmann-fold domains"/>
    <property type="match status" value="1"/>
</dbReference>
<keyword evidence="2" id="KW-0560">Oxidoreductase</keyword>
<dbReference type="OrthoDB" id="419598at2759"/>
<dbReference type="GO" id="GO:0016491">
    <property type="term" value="F:oxidoreductase activity"/>
    <property type="evidence" value="ECO:0007669"/>
    <property type="project" value="UniProtKB-KW"/>
</dbReference>
<dbReference type="InterPro" id="IPR008030">
    <property type="entry name" value="NmrA-like"/>
</dbReference>
<evidence type="ECO:0000313" key="4">
    <source>
        <dbReference type="EMBL" id="OJJ06107.1"/>
    </source>
</evidence>
<organism evidence="4 5">
    <name type="scientific">Aspergillus versicolor CBS 583.65</name>
    <dbReference type="NCBI Taxonomy" id="1036611"/>
    <lineage>
        <taxon>Eukaryota</taxon>
        <taxon>Fungi</taxon>
        <taxon>Dikarya</taxon>
        <taxon>Ascomycota</taxon>
        <taxon>Pezizomycotina</taxon>
        <taxon>Eurotiomycetes</taxon>
        <taxon>Eurotiomycetidae</taxon>
        <taxon>Eurotiales</taxon>
        <taxon>Aspergillaceae</taxon>
        <taxon>Aspergillus</taxon>
        <taxon>Aspergillus subgen. Nidulantes</taxon>
    </lineage>
</organism>
<name>A0A1L9PX62_ASPVE</name>